<evidence type="ECO:0000259" key="6">
    <source>
        <dbReference type="Pfam" id="PF00551"/>
    </source>
</evidence>
<dbReference type="InterPro" id="IPR005794">
    <property type="entry name" value="Fmt"/>
</dbReference>
<dbReference type="InterPro" id="IPR036477">
    <property type="entry name" value="Formyl_transf_N_sf"/>
</dbReference>
<evidence type="ECO:0000313" key="8">
    <source>
        <dbReference type="EMBL" id="MXO63469.1"/>
    </source>
</evidence>
<comment type="caution">
    <text evidence="8">The sequence shown here is derived from an EMBL/GenBank/DDBJ whole genome shotgun (WGS) entry which is preliminary data.</text>
</comment>
<feature type="domain" description="Formyl transferase N-terminal" evidence="6">
    <location>
        <begin position="1"/>
        <end position="178"/>
    </location>
</feature>
<dbReference type="Gene3D" id="3.40.50.12230">
    <property type="match status" value="1"/>
</dbReference>
<evidence type="ECO:0000256" key="2">
    <source>
        <dbReference type="ARBA" id="ARBA00012261"/>
    </source>
</evidence>
<protein>
    <recommendedName>
        <fullName evidence="2 5">Methionyl-tRNA formyltransferase</fullName>
        <ecNumber evidence="2 5">2.1.2.9</ecNumber>
    </recommendedName>
</protein>
<reference evidence="8 9" key="1">
    <citation type="submission" date="2019-12" db="EMBL/GenBank/DDBJ databases">
        <title>Genomic-based taxomic classification of the family Erythrobacteraceae.</title>
        <authorList>
            <person name="Xu L."/>
        </authorList>
    </citation>
    <scope>NUCLEOTIDE SEQUENCE [LARGE SCALE GENOMIC DNA]</scope>
    <source>
        <strain evidence="8 9">MCCC 1A09965</strain>
    </source>
</reference>
<comment type="function">
    <text evidence="5">Attaches a formyl group to the free amino group of methionyl-tRNA(fMet). The formyl group appears to play a dual role in the initiator identity of N-formylmethionyl-tRNA by promoting its recognition by IF2 and preventing the misappropriation of this tRNA by the elongation apparatus.</text>
</comment>
<comment type="similarity">
    <text evidence="1 5">Belongs to the Fmt family.</text>
</comment>
<dbReference type="HAMAP" id="MF_00182">
    <property type="entry name" value="Formyl_trans"/>
    <property type="match status" value="1"/>
</dbReference>
<evidence type="ECO:0000256" key="1">
    <source>
        <dbReference type="ARBA" id="ARBA00010699"/>
    </source>
</evidence>
<dbReference type="Proteomes" id="UP000445582">
    <property type="component" value="Unassembled WGS sequence"/>
</dbReference>
<accession>A0A844YJG9</accession>
<dbReference type="Pfam" id="PF00551">
    <property type="entry name" value="Formyl_trans_N"/>
    <property type="match status" value="1"/>
</dbReference>
<dbReference type="InterPro" id="IPR044135">
    <property type="entry name" value="Met-tRNA-FMT_C"/>
</dbReference>
<dbReference type="RefSeq" id="WP_160675737.1">
    <property type="nucleotide sequence ID" value="NZ_WTYN01000002.1"/>
</dbReference>
<dbReference type="OrthoDB" id="9802815at2"/>
<dbReference type="InterPro" id="IPR011034">
    <property type="entry name" value="Formyl_transferase-like_C_sf"/>
</dbReference>
<dbReference type="InterPro" id="IPR005793">
    <property type="entry name" value="Formyl_trans_C"/>
</dbReference>
<evidence type="ECO:0000313" key="9">
    <source>
        <dbReference type="Proteomes" id="UP000445582"/>
    </source>
</evidence>
<dbReference type="PANTHER" id="PTHR11138">
    <property type="entry name" value="METHIONYL-TRNA FORMYLTRANSFERASE"/>
    <property type="match status" value="1"/>
</dbReference>
<dbReference type="SUPFAM" id="SSF50486">
    <property type="entry name" value="FMT C-terminal domain-like"/>
    <property type="match status" value="1"/>
</dbReference>
<proteinExistence type="inferred from homology"/>
<keyword evidence="4 5" id="KW-0648">Protein biosynthesis</keyword>
<evidence type="ECO:0000256" key="5">
    <source>
        <dbReference type="HAMAP-Rule" id="MF_00182"/>
    </source>
</evidence>
<keyword evidence="9" id="KW-1185">Reference proteome</keyword>
<dbReference type="PANTHER" id="PTHR11138:SF5">
    <property type="entry name" value="METHIONYL-TRNA FORMYLTRANSFERASE, MITOCHONDRIAL"/>
    <property type="match status" value="1"/>
</dbReference>
<keyword evidence="3 5" id="KW-0808">Transferase</keyword>
<feature type="domain" description="Formyl transferase C-terminal" evidence="7">
    <location>
        <begin position="201"/>
        <end position="293"/>
    </location>
</feature>
<evidence type="ECO:0000256" key="4">
    <source>
        <dbReference type="ARBA" id="ARBA00022917"/>
    </source>
</evidence>
<dbReference type="InterPro" id="IPR002376">
    <property type="entry name" value="Formyl_transf_N"/>
</dbReference>
<dbReference type="EC" id="2.1.2.9" evidence="2 5"/>
<dbReference type="CDD" id="cd08646">
    <property type="entry name" value="FMT_core_Met-tRNA-FMT_N"/>
    <property type="match status" value="1"/>
</dbReference>
<dbReference type="GO" id="GO:0004479">
    <property type="term" value="F:methionyl-tRNA formyltransferase activity"/>
    <property type="evidence" value="ECO:0007669"/>
    <property type="project" value="UniProtKB-UniRule"/>
</dbReference>
<dbReference type="PROSITE" id="PS00373">
    <property type="entry name" value="GART"/>
    <property type="match status" value="1"/>
</dbReference>
<dbReference type="Pfam" id="PF02911">
    <property type="entry name" value="Formyl_trans_C"/>
    <property type="match status" value="1"/>
</dbReference>
<dbReference type="EMBL" id="WTYN01000002">
    <property type="protein sequence ID" value="MXO63469.1"/>
    <property type="molecule type" value="Genomic_DNA"/>
</dbReference>
<dbReference type="CDD" id="cd08704">
    <property type="entry name" value="Met_tRNA_FMT_C"/>
    <property type="match status" value="1"/>
</dbReference>
<dbReference type="InterPro" id="IPR041711">
    <property type="entry name" value="Met-tRNA-FMT_N"/>
</dbReference>
<dbReference type="NCBIfam" id="TIGR00460">
    <property type="entry name" value="fmt"/>
    <property type="match status" value="1"/>
</dbReference>
<gene>
    <name evidence="5" type="primary">fmt</name>
    <name evidence="8" type="ORF">GRI48_10645</name>
</gene>
<evidence type="ECO:0000256" key="3">
    <source>
        <dbReference type="ARBA" id="ARBA00022679"/>
    </source>
</evidence>
<dbReference type="AlphaFoldDB" id="A0A844YJG9"/>
<sequence>MRIVFMGTPEFAVPTLDALVEAAHEVVCVYTQPPRPGGRRGRELVKTPVHQAAERLHIEVRHPERLKDIDTLADFAALEPDLAVVAAYGLILPQAVLDVPRYGCLNVHASLLPAWRGAAPIQRAILAGDPVTGITIMQMEAGLDSGPMLATARTPIEDKTAGELTAELAEIGAQLMVGTLIDLPALRPVEQDDKEATYAAKIDKSEARIDFTRAAGFIERQVRAFAPAPGAWFELDGERIKVFAADVIGRAGKPGYVLDDELTIACEHAAIRPTRVQRAGKPVMDAADFLRGKPVPEGTLVR</sequence>
<dbReference type="GO" id="GO:0005829">
    <property type="term" value="C:cytosol"/>
    <property type="evidence" value="ECO:0007669"/>
    <property type="project" value="TreeGrafter"/>
</dbReference>
<organism evidence="8 9">
    <name type="scientific">Qipengyuania oceanensis</name>
    <dbReference type="NCBI Taxonomy" id="1463597"/>
    <lineage>
        <taxon>Bacteria</taxon>
        <taxon>Pseudomonadati</taxon>
        <taxon>Pseudomonadota</taxon>
        <taxon>Alphaproteobacteria</taxon>
        <taxon>Sphingomonadales</taxon>
        <taxon>Erythrobacteraceae</taxon>
        <taxon>Qipengyuania</taxon>
    </lineage>
</organism>
<feature type="binding site" evidence="5">
    <location>
        <begin position="110"/>
        <end position="113"/>
    </location>
    <ligand>
        <name>(6S)-5,6,7,8-tetrahydrofolate</name>
        <dbReference type="ChEBI" id="CHEBI:57453"/>
    </ligand>
</feature>
<dbReference type="InterPro" id="IPR001555">
    <property type="entry name" value="GART_AS"/>
</dbReference>
<evidence type="ECO:0000259" key="7">
    <source>
        <dbReference type="Pfam" id="PF02911"/>
    </source>
</evidence>
<comment type="catalytic activity">
    <reaction evidence="5">
        <text>L-methionyl-tRNA(fMet) + (6R)-10-formyltetrahydrofolate = N-formyl-L-methionyl-tRNA(fMet) + (6S)-5,6,7,8-tetrahydrofolate + H(+)</text>
        <dbReference type="Rhea" id="RHEA:24380"/>
        <dbReference type="Rhea" id="RHEA-COMP:9952"/>
        <dbReference type="Rhea" id="RHEA-COMP:9953"/>
        <dbReference type="ChEBI" id="CHEBI:15378"/>
        <dbReference type="ChEBI" id="CHEBI:57453"/>
        <dbReference type="ChEBI" id="CHEBI:78530"/>
        <dbReference type="ChEBI" id="CHEBI:78844"/>
        <dbReference type="ChEBI" id="CHEBI:195366"/>
        <dbReference type="EC" id="2.1.2.9"/>
    </reaction>
</comment>
<dbReference type="FunFam" id="3.40.50.12230:FF:000001">
    <property type="entry name" value="Methionyl-tRNA formyltransferase"/>
    <property type="match status" value="1"/>
</dbReference>
<name>A0A844YJG9_9SPHN</name>
<dbReference type="SUPFAM" id="SSF53328">
    <property type="entry name" value="Formyltransferase"/>
    <property type="match status" value="1"/>
</dbReference>